<organism evidence="2 3">
    <name type="scientific">Romanomermis culicivorax</name>
    <name type="common">Nematode worm</name>
    <dbReference type="NCBI Taxonomy" id="13658"/>
    <lineage>
        <taxon>Eukaryota</taxon>
        <taxon>Metazoa</taxon>
        <taxon>Ecdysozoa</taxon>
        <taxon>Nematoda</taxon>
        <taxon>Enoplea</taxon>
        <taxon>Dorylaimia</taxon>
        <taxon>Mermithida</taxon>
        <taxon>Mermithoidea</taxon>
        <taxon>Mermithidae</taxon>
        <taxon>Romanomermis</taxon>
    </lineage>
</organism>
<keyword evidence="1" id="KW-0472">Membrane</keyword>
<proteinExistence type="predicted"/>
<dbReference type="Proteomes" id="UP000887565">
    <property type="component" value="Unplaced"/>
</dbReference>
<keyword evidence="1" id="KW-1133">Transmembrane helix</keyword>
<dbReference type="WBParaSite" id="nRc.2.0.1.t35995-RA">
    <property type="protein sequence ID" value="nRc.2.0.1.t35995-RA"/>
    <property type="gene ID" value="nRc.2.0.1.g35995"/>
</dbReference>
<evidence type="ECO:0000313" key="2">
    <source>
        <dbReference type="Proteomes" id="UP000887565"/>
    </source>
</evidence>
<evidence type="ECO:0000313" key="3">
    <source>
        <dbReference type="WBParaSite" id="nRc.2.0.1.t35995-RA"/>
    </source>
</evidence>
<name>A0A915KCA1_ROMCU</name>
<reference evidence="3" key="1">
    <citation type="submission" date="2022-11" db="UniProtKB">
        <authorList>
            <consortium name="WormBaseParasite"/>
        </authorList>
    </citation>
    <scope>IDENTIFICATION</scope>
</reference>
<protein>
    <submittedName>
        <fullName evidence="3">Transposase</fullName>
    </submittedName>
</protein>
<evidence type="ECO:0000256" key="1">
    <source>
        <dbReference type="SAM" id="Phobius"/>
    </source>
</evidence>
<keyword evidence="2" id="KW-1185">Reference proteome</keyword>
<feature type="transmembrane region" description="Helical" evidence="1">
    <location>
        <begin position="125"/>
        <end position="142"/>
    </location>
</feature>
<dbReference type="AlphaFoldDB" id="A0A915KCA1"/>
<sequence length="262" mass="30370">MVVQQDVLEGMQQKFLFSVLRIMLQTHCATHLTRIMLRHFNDLEKEKILPNKYQADGTENLRQDDQYFYQILWNSRQHILLQVPMIGRDLLKIWLADEVKHFEKKSGIRSNISGARCIKMQIKRVVVVFIVCLCLMRMRYFYKGALILRLRKMSGIRIHLGNVENNLECLEKTQVTFKKLTSMIQTSGDRLVPSTGILATRIFCTVQEYLLNVNKSQATGDNAFTDAAYNTTVPKITFWQKKKADFAAIFKLFLPLNGTVTS</sequence>
<keyword evidence="1" id="KW-0812">Transmembrane</keyword>
<accession>A0A915KCA1</accession>